<gene>
    <name evidence="4" type="ORF">PHJA_001297500</name>
</gene>
<dbReference type="PANTHER" id="PTHR31636">
    <property type="entry name" value="OSJNBA0084A10.13 PROTEIN-RELATED"/>
    <property type="match status" value="1"/>
</dbReference>
<dbReference type="OrthoDB" id="47276at2759"/>
<dbReference type="PROSITE" id="PS50985">
    <property type="entry name" value="GRAS"/>
    <property type="match status" value="1"/>
</dbReference>
<feature type="region of interest" description="SAW" evidence="3">
    <location>
        <begin position="292"/>
        <end position="367"/>
    </location>
</feature>
<dbReference type="Pfam" id="PF03514">
    <property type="entry name" value="GRAS"/>
    <property type="match status" value="1"/>
</dbReference>
<evidence type="ECO:0000313" key="5">
    <source>
        <dbReference type="Proteomes" id="UP000653305"/>
    </source>
</evidence>
<evidence type="ECO:0000256" key="2">
    <source>
        <dbReference type="ARBA" id="ARBA00023163"/>
    </source>
</evidence>
<evidence type="ECO:0000313" key="4">
    <source>
        <dbReference type="EMBL" id="GFP91535.1"/>
    </source>
</evidence>
<feature type="region of interest" description="VHIID" evidence="3">
    <location>
        <begin position="73"/>
        <end position="138"/>
    </location>
</feature>
<feature type="short sequence motif" description="VHIID" evidence="3">
    <location>
        <begin position="104"/>
        <end position="108"/>
    </location>
</feature>
<evidence type="ECO:0000256" key="3">
    <source>
        <dbReference type="PROSITE-ProRule" id="PRU01191"/>
    </source>
</evidence>
<dbReference type="AlphaFoldDB" id="A0A830C8E2"/>
<reference evidence="4" key="1">
    <citation type="submission" date="2020-07" db="EMBL/GenBank/DDBJ databases">
        <title>Ethylene signaling mediates host invasion by parasitic plants.</title>
        <authorList>
            <person name="Yoshida S."/>
        </authorList>
    </citation>
    <scope>NUCLEOTIDE SEQUENCE</scope>
    <source>
        <strain evidence="4">Okayama</strain>
    </source>
</reference>
<comment type="caution">
    <text evidence="4">The sequence shown here is derived from an EMBL/GenBank/DDBJ whole genome shotgun (WGS) entry which is preliminary data.</text>
</comment>
<keyword evidence="1" id="KW-0805">Transcription regulation</keyword>
<proteinExistence type="inferred from homology"/>
<keyword evidence="2" id="KW-0804">Transcription</keyword>
<dbReference type="EMBL" id="BMAC01000247">
    <property type="protein sequence ID" value="GFP91535.1"/>
    <property type="molecule type" value="Genomic_DNA"/>
</dbReference>
<comment type="similarity">
    <text evidence="3">Belongs to the GRAS family.</text>
</comment>
<evidence type="ECO:0000256" key="1">
    <source>
        <dbReference type="ARBA" id="ARBA00023015"/>
    </source>
</evidence>
<dbReference type="Proteomes" id="UP000653305">
    <property type="component" value="Unassembled WGS sequence"/>
</dbReference>
<name>A0A830C8E2_9LAMI</name>
<sequence>MDCAQSITANDRGSANELLRKIRQHSSPFGDGNQRLAHYFADGLEARLAGTGSQIHKALVCRRTSAADHMRAFSTYMASSPLGKITFFTLNKSMSIKSEKAMRVHVIDFGILCGFQWPTFIQRLAEREGGPPKLRITGIDFPLPGFRPAERIETAGCWLARHAKTLNVPFEFNAIAQKWETIKIEDLKIEEGEFVAVSCSCRSKNLLDEPIGSESSRNMVLDLIRKINPDIFLHGIVNAAYGDPFFASRFRKALFHFSDLFDVLETTIPREKPERLLIERDIFGKEVLNIIACEGRERVERPETYKQWQSRHLRVGFMGVPFERKVMDTVMYKVREFNLREFVVIEDNNWLLMSWKGRIIYAISCWQPVLRN</sequence>
<organism evidence="4 5">
    <name type="scientific">Phtheirospermum japonicum</name>
    <dbReference type="NCBI Taxonomy" id="374723"/>
    <lineage>
        <taxon>Eukaryota</taxon>
        <taxon>Viridiplantae</taxon>
        <taxon>Streptophyta</taxon>
        <taxon>Embryophyta</taxon>
        <taxon>Tracheophyta</taxon>
        <taxon>Spermatophyta</taxon>
        <taxon>Magnoliopsida</taxon>
        <taxon>eudicotyledons</taxon>
        <taxon>Gunneridae</taxon>
        <taxon>Pentapetalae</taxon>
        <taxon>asterids</taxon>
        <taxon>lamiids</taxon>
        <taxon>Lamiales</taxon>
        <taxon>Orobanchaceae</taxon>
        <taxon>Orobanchaceae incertae sedis</taxon>
        <taxon>Phtheirospermum</taxon>
    </lineage>
</organism>
<feature type="region of interest" description="Leucine repeat II (LRII)" evidence="3">
    <location>
        <begin position="154"/>
        <end position="186"/>
    </location>
</feature>
<accession>A0A830C8E2</accession>
<keyword evidence="5" id="KW-1185">Reference proteome</keyword>
<protein>
    <submittedName>
        <fullName evidence="4">Scarecrow-like protein 9</fullName>
    </submittedName>
</protein>
<comment type="caution">
    <text evidence="3">Lacks conserved residue(s) required for the propagation of feature annotation.</text>
</comment>
<dbReference type="InterPro" id="IPR005202">
    <property type="entry name" value="TF_GRAS"/>
</dbReference>